<name>A0A1H3CU60_9BACI</name>
<dbReference type="NCBIfam" id="NF045760">
    <property type="entry name" value="YtpR"/>
    <property type="match status" value="1"/>
</dbReference>
<dbReference type="InterPro" id="IPR033714">
    <property type="entry name" value="tRNA_bind_bactPheRS"/>
</dbReference>
<evidence type="ECO:0000259" key="4">
    <source>
        <dbReference type="PROSITE" id="PS50886"/>
    </source>
</evidence>
<evidence type="ECO:0000256" key="2">
    <source>
        <dbReference type="ARBA" id="ARBA00022884"/>
    </source>
</evidence>
<feature type="domain" description="TRNA-binding" evidence="4">
    <location>
        <begin position="89"/>
        <end position="199"/>
    </location>
</feature>
<dbReference type="PROSITE" id="PS50886">
    <property type="entry name" value="TRBD"/>
    <property type="match status" value="1"/>
</dbReference>
<dbReference type="InterPro" id="IPR012340">
    <property type="entry name" value="NA-bd_OB-fold"/>
</dbReference>
<accession>A0A1H3CU60</accession>
<dbReference type="Pfam" id="PF01588">
    <property type="entry name" value="tRNA_bind"/>
    <property type="match status" value="1"/>
</dbReference>
<reference evidence="5 6" key="1">
    <citation type="submission" date="2016-10" db="EMBL/GenBank/DDBJ databases">
        <authorList>
            <person name="Varghese N."/>
            <person name="Submissions S."/>
        </authorList>
    </citation>
    <scope>NUCLEOTIDE SEQUENCE [LARGE SCALE GENOMIC DNA]</scope>
    <source>
        <strain evidence="5 6">DSM 20748</strain>
    </source>
</reference>
<dbReference type="InterPro" id="IPR037154">
    <property type="entry name" value="YtpR-like_sf"/>
</dbReference>
<dbReference type="SUPFAM" id="SSF50249">
    <property type="entry name" value="Nucleic acid-binding proteins"/>
    <property type="match status" value="1"/>
</dbReference>
<dbReference type="CDD" id="cd02796">
    <property type="entry name" value="tRNA_bind_bactPheRS"/>
    <property type="match status" value="1"/>
</dbReference>
<dbReference type="Pfam" id="PF14794">
    <property type="entry name" value="DUF4479"/>
    <property type="match status" value="1"/>
</dbReference>
<evidence type="ECO:0000256" key="3">
    <source>
        <dbReference type="PROSITE-ProRule" id="PRU00209"/>
    </source>
</evidence>
<keyword evidence="2 3" id="KW-0694">RNA-binding</keyword>
<dbReference type="Gene3D" id="2.40.50.140">
    <property type="entry name" value="Nucleic acid-binding proteins"/>
    <property type="match status" value="1"/>
</dbReference>
<protein>
    <submittedName>
        <fullName evidence="5">tRNA-binding protein</fullName>
    </submittedName>
</protein>
<sequence length="200" mass="21810">MIYYNEKGVGDVLLIPFNETDRDNRTHEAFGDIVKITDKTDGSVLGYNIFNASRHFSDLGNGQMRMDEEKLEELKKLFSDQNLNDNLDLDLEEKFVVGYVAEIQPHENADKLSVCQVDLGDQQVQIVCGAPNVDAGQKVVVAKVGAVMPGGMKIKDAKLRGTASSGMICSSKELHLSDGSEGKGILVLDDSYEVGAPFPV</sequence>
<organism evidence="5 6">
    <name type="scientific">Salimicrobium album</name>
    <dbReference type="NCBI Taxonomy" id="50717"/>
    <lineage>
        <taxon>Bacteria</taxon>
        <taxon>Bacillati</taxon>
        <taxon>Bacillota</taxon>
        <taxon>Bacilli</taxon>
        <taxon>Bacillales</taxon>
        <taxon>Bacillaceae</taxon>
        <taxon>Salimicrobium</taxon>
    </lineage>
</organism>
<proteinExistence type="predicted"/>
<keyword evidence="6" id="KW-1185">Reference proteome</keyword>
<dbReference type="InterPro" id="IPR002547">
    <property type="entry name" value="tRNA-bd_dom"/>
</dbReference>
<evidence type="ECO:0000256" key="1">
    <source>
        <dbReference type="ARBA" id="ARBA00022555"/>
    </source>
</evidence>
<dbReference type="Proteomes" id="UP000198647">
    <property type="component" value="Unassembled WGS sequence"/>
</dbReference>
<evidence type="ECO:0000313" key="6">
    <source>
        <dbReference type="Proteomes" id="UP000198647"/>
    </source>
</evidence>
<keyword evidence="1 3" id="KW-0820">tRNA-binding</keyword>
<gene>
    <name evidence="5" type="ORF">SAMN04488081_0721</name>
</gene>
<evidence type="ECO:0000313" key="5">
    <source>
        <dbReference type="EMBL" id="SDX57683.1"/>
    </source>
</evidence>
<dbReference type="EMBL" id="FNOS01000002">
    <property type="protein sequence ID" value="SDX57683.1"/>
    <property type="molecule type" value="Genomic_DNA"/>
</dbReference>
<comment type="caution">
    <text evidence="5">The sequence shown here is derived from an EMBL/GenBank/DDBJ whole genome shotgun (WGS) entry which is preliminary data.</text>
</comment>
<dbReference type="InterPro" id="IPR027855">
    <property type="entry name" value="DUF4479"/>
</dbReference>
<dbReference type="Gene3D" id="3.30.1940.10">
    <property type="entry name" value="YtpR-like"/>
    <property type="match status" value="1"/>
</dbReference>